<evidence type="ECO:0000313" key="2">
    <source>
        <dbReference type="Proteomes" id="UP000218785"/>
    </source>
</evidence>
<dbReference type="PANTHER" id="PTHR34613:SF1">
    <property type="entry name" value="SLL6017 PROTEIN"/>
    <property type="match status" value="1"/>
</dbReference>
<organism evidence="1 2">
    <name type="scientific">Tolypothrix tenuis PCC 7101</name>
    <dbReference type="NCBI Taxonomy" id="231146"/>
    <lineage>
        <taxon>Bacteria</taxon>
        <taxon>Bacillati</taxon>
        <taxon>Cyanobacteriota</taxon>
        <taxon>Cyanophyceae</taxon>
        <taxon>Nostocales</taxon>
        <taxon>Tolypothrichaceae</taxon>
        <taxon>Tolypothrix</taxon>
    </lineage>
</organism>
<dbReference type="NCBIfam" id="TIGR01784">
    <property type="entry name" value="T_den_put_tspse"/>
    <property type="match status" value="1"/>
</dbReference>
<evidence type="ECO:0008006" key="3">
    <source>
        <dbReference type="Google" id="ProtNLM"/>
    </source>
</evidence>
<dbReference type="KEGG" id="ttq:NIES37_34390"/>
<dbReference type="RefSeq" id="WP_096577596.1">
    <property type="nucleotide sequence ID" value="NZ_CAWNJS010000001.1"/>
</dbReference>
<protein>
    <recommendedName>
        <fullName evidence="3">Flagellar assembly protein H</fullName>
    </recommendedName>
</protein>
<dbReference type="AlphaFoldDB" id="A0A1Z4N144"/>
<keyword evidence="2" id="KW-1185">Reference proteome</keyword>
<sequence length="268" mass="30492">MFDNVCKFLAESFSSDFATWLLNEPVTLTKLSPSELSLEPIRADALILLQSEEIVLHIEFQTKPKADIPFRMCDYRLRVYRRFPHKQMRQVVIYLQPNDSELVYQTEFALENTFHRFEVIRLWQQPTELFLSSPGLLPFATLSQTNNQTRTLEQVAEAIKAINDTRIRSNVAASTAVLAGLALNKDVINRILRSDIMRESVIYQDILQEGLKEGIEQGIVQGIEQKAQEVAKNMLNEGMAIALIARVTGLTVEQVEQLQAQTDDNQPA</sequence>
<gene>
    <name evidence="1" type="ORF">NIES37_34390</name>
</gene>
<dbReference type="EMBL" id="AP018248">
    <property type="protein sequence ID" value="BAY99456.1"/>
    <property type="molecule type" value="Genomic_DNA"/>
</dbReference>
<accession>A0A1Z4N144</accession>
<dbReference type="PANTHER" id="PTHR34613">
    <property type="entry name" value="SLL0800 PROTEIN"/>
    <property type="match status" value="1"/>
</dbReference>
<reference evidence="1 2" key="1">
    <citation type="submission" date="2017-06" db="EMBL/GenBank/DDBJ databases">
        <title>Genome sequencing of cyanobaciteial culture collection at National Institute for Environmental Studies (NIES).</title>
        <authorList>
            <person name="Hirose Y."/>
            <person name="Shimura Y."/>
            <person name="Fujisawa T."/>
            <person name="Nakamura Y."/>
            <person name="Kawachi M."/>
        </authorList>
    </citation>
    <scope>NUCLEOTIDE SEQUENCE [LARGE SCALE GENOMIC DNA]</scope>
    <source>
        <strain evidence="1 2">NIES-37</strain>
    </source>
</reference>
<dbReference type="Proteomes" id="UP000218785">
    <property type="component" value="Chromosome"/>
</dbReference>
<dbReference type="InterPro" id="IPR010106">
    <property type="entry name" value="RpnA"/>
</dbReference>
<proteinExistence type="predicted"/>
<name>A0A1Z4N144_9CYAN</name>
<evidence type="ECO:0000313" key="1">
    <source>
        <dbReference type="EMBL" id="BAY99456.1"/>
    </source>
</evidence>